<dbReference type="PANTHER" id="PTHR38693:SF1">
    <property type="entry name" value="UBIQUINONE BIOSYNTHESIS ACCESSORY FACTOR UBIJ"/>
    <property type="match status" value="1"/>
</dbReference>
<evidence type="ECO:0000259" key="1">
    <source>
        <dbReference type="Pfam" id="PF02036"/>
    </source>
</evidence>
<organism evidence="2 3">
    <name type="scientific">Reinekea marina</name>
    <dbReference type="NCBI Taxonomy" id="1310421"/>
    <lineage>
        <taxon>Bacteria</taxon>
        <taxon>Pseudomonadati</taxon>
        <taxon>Pseudomonadota</taxon>
        <taxon>Gammaproteobacteria</taxon>
        <taxon>Oceanospirillales</taxon>
        <taxon>Saccharospirillaceae</taxon>
        <taxon>Reinekea</taxon>
    </lineage>
</organism>
<dbReference type="Proteomes" id="UP001595710">
    <property type="component" value="Unassembled WGS sequence"/>
</dbReference>
<dbReference type="PANTHER" id="PTHR38693">
    <property type="entry name" value="UBIQUINONE BIOSYNTHESIS PROTEIN UBIJ"/>
    <property type="match status" value="1"/>
</dbReference>
<name>A0ABV7WWW4_9GAMM</name>
<dbReference type="RefSeq" id="WP_290280138.1">
    <property type="nucleotide sequence ID" value="NZ_JAUFQI010000001.1"/>
</dbReference>
<feature type="domain" description="SCP2" evidence="1">
    <location>
        <begin position="19"/>
        <end position="110"/>
    </location>
</feature>
<dbReference type="Pfam" id="PF02036">
    <property type="entry name" value="SCP2"/>
    <property type="match status" value="1"/>
</dbReference>
<protein>
    <submittedName>
        <fullName evidence="2">SCP2 domain-containing protein</fullName>
    </submittedName>
</protein>
<comment type="caution">
    <text evidence="2">The sequence shown here is derived from an EMBL/GenBank/DDBJ whole genome shotgun (WGS) entry which is preliminary data.</text>
</comment>
<accession>A0ABV7WWW4</accession>
<evidence type="ECO:0000313" key="2">
    <source>
        <dbReference type="EMBL" id="MFC3703008.1"/>
    </source>
</evidence>
<dbReference type="InterPro" id="IPR003033">
    <property type="entry name" value="SCP2_sterol-bd_dom"/>
</dbReference>
<reference evidence="3" key="1">
    <citation type="journal article" date="2019" name="Int. J. Syst. Evol. Microbiol.">
        <title>The Global Catalogue of Microorganisms (GCM) 10K type strain sequencing project: providing services to taxonomists for standard genome sequencing and annotation.</title>
        <authorList>
            <consortium name="The Broad Institute Genomics Platform"/>
            <consortium name="The Broad Institute Genome Sequencing Center for Infectious Disease"/>
            <person name="Wu L."/>
            <person name="Ma J."/>
        </authorList>
    </citation>
    <scope>NUCLEOTIDE SEQUENCE [LARGE SCALE GENOMIC DNA]</scope>
    <source>
        <strain evidence="3">CECT 8288</strain>
    </source>
</reference>
<evidence type="ECO:0000313" key="3">
    <source>
        <dbReference type="Proteomes" id="UP001595710"/>
    </source>
</evidence>
<sequence length="210" mass="23670">MSEWLWPLQKLINDGLEYDLASKEKVKNLAGKTLVLETKEPNLSISVSIESDGFVFLQPEKVVPFDALVAGKASDLFAVMRAEDRTAAMMAHQISIEGDTRTFFTLQEIMSHLDIDWEMAIGDKIGDTAAHFVADGLKLFGSMLKNQVTSFERTSRNYFREESQLFVQSDLWRPHKDAVQQLRMDADRMAAKIRKLAATRTASTDSGNKH</sequence>
<gene>
    <name evidence="2" type="ORF">ACFOND_15360</name>
</gene>
<proteinExistence type="predicted"/>
<dbReference type="SUPFAM" id="SSF55718">
    <property type="entry name" value="SCP-like"/>
    <property type="match status" value="1"/>
</dbReference>
<dbReference type="InterPro" id="IPR038989">
    <property type="entry name" value="UbiJ"/>
</dbReference>
<keyword evidence="3" id="KW-1185">Reference proteome</keyword>
<dbReference type="InterPro" id="IPR036527">
    <property type="entry name" value="SCP2_sterol-bd_dom_sf"/>
</dbReference>
<dbReference type="EMBL" id="JBHRYN010000069">
    <property type="protein sequence ID" value="MFC3703008.1"/>
    <property type="molecule type" value="Genomic_DNA"/>
</dbReference>